<dbReference type="SUPFAM" id="SSF53756">
    <property type="entry name" value="UDP-Glycosyltransferase/glycogen phosphorylase"/>
    <property type="match status" value="1"/>
</dbReference>
<comment type="caution">
    <text evidence="1">The sequence shown here is derived from an EMBL/GenBank/DDBJ whole genome shotgun (WGS) entry which is preliminary data.</text>
</comment>
<evidence type="ECO:0000313" key="2">
    <source>
        <dbReference type="Proteomes" id="UP000280417"/>
    </source>
</evidence>
<reference evidence="1 2" key="1">
    <citation type="submission" date="2018-06" db="EMBL/GenBank/DDBJ databases">
        <title>Extensive metabolic versatility and redundancy in microbially diverse, dynamic hydrothermal sediments.</title>
        <authorList>
            <person name="Dombrowski N."/>
            <person name="Teske A."/>
            <person name="Baker B.J."/>
        </authorList>
    </citation>
    <scope>NUCLEOTIDE SEQUENCE [LARGE SCALE GENOMIC DNA]</scope>
    <source>
        <strain evidence="1">B3_G15</strain>
    </source>
</reference>
<dbReference type="PANTHER" id="PTHR39517">
    <property type="entry name" value="SLL0192 PROTEIN"/>
    <property type="match status" value="1"/>
</dbReference>
<gene>
    <name evidence="1" type="ORF">DRJ04_02780</name>
</gene>
<dbReference type="NCBIfam" id="TIGR03492">
    <property type="entry name" value="lipid-A-disaccharide synthase-related protein"/>
    <property type="match status" value="1"/>
</dbReference>
<dbReference type="EMBL" id="QMQA01000053">
    <property type="protein sequence ID" value="RLE14253.1"/>
    <property type="molecule type" value="Genomic_DNA"/>
</dbReference>
<proteinExistence type="predicted"/>
<protein>
    <recommendedName>
        <fullName evidence="3">Lipid-A-disaccharide synthase</fullName>
    </recommendedName>
</protein>
<sequence length="394" mass="43851">MKSQTIIFLSNGYAEDNIASCIIENLLQKDTALEIKVLPFVGEGAPYRKLKIKVLGPCKKMPSDGFIASNFFYFLKDLKAGWLKMYAGKVRSLKKESKKVRLVVCVGDIFLVLSSTLFLRKPLIFIATAKSDYIKEHYLLEKWLMRRCCKLVFARDKKTALSLRRYRINAVYVGNAMMDCLKITGEDFGVREGSTVVGIVPGSRKEAYENLKVSLGAAEKIYLEGGKNFLFLLALAPSLDARKIPSFLQEKKNWTVKDVTFQERKKGIVLHLVSKEGTLVKVVQGRFGDVVNLSRVVIGTAGMANEQAVGLGKPVVAFPGKGPQITEKFLRAQQKLLGGCVFIVKRNPQAIASRVLSIVKNYDELVRVAKVGKERMGEPGAASRMAELIYAELK</sequence>
<accession>A0A662DIY2</accession>
<evidence type="ECO:0008006" key="3">
    <source>
        <dbReference type="Google" id="ProtNLM"/>
    </source>
</evidence>
<evidence type="ECO:0000313" key="1">
    <source>
        <dbReference type="EMBL" id="RLE14253.1"/>
    </source>
</evidence>
<dbReference type="InterPro" id="IPR019994">
    <property type="entry name" value="Lipid-A-disac_synthase-rel_put"/>
</dbReference>
<dbReference type="PANTHER" id="PTHR39517:SF1">
    <property type="entry name" value="LIPID-A-DISACCHARIDE SYNTHASE"/>
    <property type="match status" value="1"/>
</dbReference>
<name>A0A662DIY2_UNCAE</name>
<organism evidence="1 2">
    <name type="scientific">Aerophobetes bacterium</name>
    <dbReference type="NCBI Taxonomy" id="2030807"/>
    <lineage>
        <taxon>Bacteria</taxon>
        <taxon>Candidatus Aerophobota</taxon>
    </lineage>
</organism>
<dbReference type="AlphaFoldDB" id="A0A662DIY2"/>
<dbReference type="Proteomes" id="UP000280417">
    <property type="component" value="Unassembled WGS sequence"/>
</dbReference>